<dbReference type="PATRIC" id="fig|1629.5.peg.175"/>
<keyword evidence="4" id="KW-1133">Transmembrane helix</keyword>
<gene>
    <name evidence="7" type="ORF">IV50_GL000172</name>
</gene>
<dbReference type="InterPro" id="IPR034294">
    <property type="entry name" value="Aquaporin_transptr"/>
</dbReference>
<dbReference type="Proteomes" id="UP000051992">
    <property type="component" value="Unassembled WGS sequence"/>
</dbReference>
<dbReference type="SUPFAM" id="SSF81338">
    <property type="entry name" value="Aquaporin-like"/>
    <property type="match status" value="1"/>
</dbReference>
<evidence type="ECO:0000256" key="1">
    <source>
        <dbReference type="ARBA" id="ARBA00004141"/>
    </source>
</evidence>
<dbReference type="PRINTS" id="PR00783">
    <property type="entry name" value="MINTRINSICP"/>
</dbReference>
<dbReference type="GO" id="GO:0015250">
    <property type="term" value="F:water channel activity"/>
    <property type="evidence" value="ECO:0007669"/>
    <property type="project" value="TreeGrafter"/>
</dbReference>
<keyword evidence="5" id="KW-0472">Membrane</keyword>
<dbReference type="PANTHER" id="PTHR19139">
    <property type="entry name" value="AQUAPORIN TRANSPORTER"/>
    <property type="match status" value="1"/>
</dbReference>
<evidence type="ECO:0000256" key="6">
    <source>
        <dbReference type="RuleBase" id="RU000477"/>
    </source>
</evidence>
<dbReference type="RefSeq" id="WP_057743699.1">
    <property type="nucleotide sequence ID" value="NZ_BJLU01000001.1"/>
</dbReference>
<evidence type="ECO:0000256" key="2">
    <source>
        <dbReference type="ARBA" id="ARBA00006175"/>
    </source>
</evidence>
<dbReference type="AlphaFoldDB" id="A0A0R2H9U1"/>
<sequence length="237" mass="25377">MKKKLFGEVVGTALLLYFGTGLVIFGNFNDLVGPAIGWGFALAVLIYAFGPLSGAHFNPAVTLMMYLTKRMEATEAFIYVLAQLIGGLIGETLVVMTYKSFLRGTGGIWTQEIAKNHLNSTVFPNISSGVAFLTEVVLTTFLLVLILVLNHAKTNMYAIQSPIAVGLTIAVLVFVGGNLTGASMNPVRSLFPAIYAGGLAMQNLWVYLTAPFVGSVIAALVDRYILDESDDTINIAS</sequence>
<reference evidence="7 8" key="1">
    <citation type="journal article" date="2015" name="Genome Announc.">
        <title>Expanding the biotechnology potential of lactobacilli through comparative genomics of 213 strains and associated genera.</title>
        <authorList>
            <person name="Sun Z."/>
            <person name="Harris H.M."/>
            <person name="McCann A."/>
            <person name="Guo C."/>
            <person name="Argimon S."/>
            <person name="Zhang W."/>
            <person name="Yang X."/>
            <person name="Jeffery I.B."/>
            <person name="Cooney J.C."/>
            <person name="Kagawa T.F."/>
            <person name="Liu W."/>
            <person name="Song Y."/>
            <person name="Salvetti E."/>
            <person name="Wrobel A."/>
            <person name="Rasinkangas P."/>
            <person name="Parkhill J."/>
            <person name="Rea M.C."/>
            <person name="O'Sullivan O."/>
            <person name="Ritari J."/>
            <person name="Douillard F.P."/>
            <person name="Paul Ross R."/>
            <person name="Yang R."/>
            <person name="Briner A.E."/>
            <person name="Felis G.E."/>
            <person name="de Vos W.M."/>
            <person name="Barrangou R."/>
            <person name="Klaenhammer T.R."/>
            <person name="Caufield P.W."/>
            <person name="Cui Y."/>
            <person name="Zhang H."/>
            <person name="O'Toole P.W."/>
        </authorList>
    </citation>
    <scope>NUCLEOTIDE SEQUENCE [LARGE SCALE GENOMIC DNA]</scope>
    <source>
        <strain evidence="7 8">DSM 20410</strain>
    </source>
</reference>
<dbReference type="EMBL" id="JQBM01000001">
    <property type="protein sequence ID" value="KRN46908.1"/>
    <property type="molecule type" value="Genomic_DNA"/>
</dbReference>
<dbReference type="Gene3D" id="1.20.1080.10">
    <property type="entry name" value="Glycerol uptake facilitator protein"/>
    <property type="match status" value="1"/>
</dbReference>
<dbReference type="InterPro" id="IPR000425">
    <property type="entry name" value="MIP"/>
</dbReference>
<dbReference type="Pfam" id="PF00230">
    <property type="entry name" value="MIP"/>
    <property type="match status" value="1"/>
</dbReference>
<evidence type="ECO:0000256" key="5">
    <source>
        <dbReference type="ARBA" id="ARBA00023136"/>
    </source>
</evidence>
<evidence type="ECO:0000256" key="3">
    <source>
        <dbReference type="ARBA" id="ARBA00022692"/>
    </source>
</evidence>
<comment type="caution">
    <text evidence="7">The sequence shown here is derived from an EMBL/GenBank/DDBJ whole genome shotgun (WGS) entry which is preliminary data.</text>
</comment>
<keyword evidence="3 6" id="KW-0812">Transmembrane</keyword>
<protein>
    <submittedName>
        <fullName evidence="7">MIP family major intrinsic protein channel protein</fullName>
    </submittedName>
</protein>
<evidence type="ECO:0000256" key="4">
    <source>
        <dbReference type="ARBA" id="ARBA00022989"/>
    </source>
</evidence>
<proteinExistence type="inferred from homology"/>
<dbReference type="GO" id="GO:0005886">
    <property type="term" value="C:plasma membrane"/>
    <property type="evidence" value="ECO:0007669"/>
    <property type="project" value="TreeGrafter"/>
</dbReference>
<accession>A0A0R2H9U1</accession>
<organism evidence="7 8">
    <name type="scientific">Weissella viridescens</name>
    <name type="common">Lactobacillus viridescens</name>
    <dbReference type="NCBI Taxonomy" id="1629"/>
    <lineage>
        <taxon>Bacteria</taxon>
        <taxon>Bacillati</taxon>
        <taxon>Bacillota</taxon>
        <taxon>Bacilli</taxon>
        <taxon>Lactobacillales</taxon>
        <taxon>Lactobacillaceae</taxon>
        <taxon>Weissella</taxon>
    </lineage>
</organism>
<keyword evidence="6" id="KW-0813">Transport</keyword>
<keyword evidence="8" id="KW-1185">Reference proteome</keyword>
<dbReference type="PANTHER" id="PTHR19139:SF199">
    <property type="entry name" value="MIP17260P"/>
    <property type="match status" value="1"/>
</dbReference>
<comment type="subcellular location">
    <subcellularLocation>
        <location evidence="1">Membrane</location>
        <topology evidence="1">Multi-pass membrane protein</topology>
    </subcellularLocation>
</comment>
<name>A0A0R2H9U1_WEIVI</name>
<evidence type="ECO:0000313" key="8">
    <source>
        <dbReference type="Proteomes" id="UP000051992"/>
    </source>
</evidence>
<evidence type="ECO:0000313" key="7">
    <source>
        <dbReference type="EMBL" id="KRN46908.1"/>
    </source>
</evidence>
<dbReference type="OrthoDB" id="9807293at2"/>
<comment type="similarity">
    <text evidence="2 6">Belongs to the MIP/aquaporin (TC 1.A.8) family.</text>
</comment>
<dbReference type="InterPro" id="IPR023271">
    <property type="entry name" value="Aquaporin-like"/>
</dbReference>